<dbReference type="HOGENOM" id="CLU_046535_3_0_3"/>
<dbReference type="STRING" id="1173022.Cri9333_0793"/>
<feature type="transmembrane region" description="Helical" evidence="3">
    <location>
        <begin position="277"/>
        <end position="299"/>
    </location>
</feature>
<keyword evidence="3" id="KW-1133">Transmembrane helix</keyword>
<feature type="domain" description="DUF4349" evidence="5">
    <location>
        <begin position="85"/>
        <end position="296"/>
    </location>
</feature>
<evidence type="ECO:0000256" key="4">
    <source>
        <dbReference type="SAM" id="SignalP"/>
    </source>
</evidence>
<dbReference type="PROSITE" id="PS51257">
    <property type="entry name" value="PROKAR_LIPOPROTEIN"/>
    <property type="match status" value="1"/>
</dbReference>
<evidence type="ECO:0000313" key="7">
    <source>
        <dbReference type="Proteomes" id="UP000010472"/>
    </source>
</evidence>
<evidence type="ECO:0000259" key="5">
    <source>
        <dbReference type="Pfam" id="PF14257"/>
    </source>
</evidence>
<accession>K9VW52</accession>
<feature type="signal peptide" evidence="4">
    <location>
        <begin position="1"/>
        <end position="30"/>
    </location>
</feature>
<dbReference type="InterPro" id="IPR025645">
    <property type="entry name" value="DUF4349"/>
</dbReference>
<proteinExistence type="predicted"/>
<keyword evidence="1" id="KW-0175">Coiled coil</keyword>
<organism evidence="6 7">
    <name type="scientific">Crinalium epipsammum PCC 9333</name>
    <dbReference type="NCBI Taxonomy" id="1173022"/>
    <lineage>
        <taxon>Bacteria</taxon>
        <taxon>Bacillati</taxon>
        <taxon>Cyanobacteriota</taxon>
        <taxon>Cyanophyceae</taxon>
        <taxon>Gomontiellales</taxon>
        <taxon>Gomontiellaceae</taxon>
        <taxon>Crinalium</taxon>
    </lineage>
</organism>
<dbReference type="eggNOG" id="COG5662">
    <property type="taxonomic scope" value="Bacteria"/>
</dbReference>
<protein>
    <recommendedName>
        <fullName evidence="5">DUF4349 domain-containing protein</fullName>
    </recommendedName>
</protein>
<dbReference type="KEGG" id="cep:Cri9333_0793"/>
<name>K9VW52_9CYAN</name>
<dbReference type="EMBL" id="CP003620">
    <property type="protein sequence ID" value="AFZ11712.1"/>
    <property type="molecule type" value="Genomic_DNA"/>
</dbReference>
<keyword evidence="4" id="KW-0732">Signal</keyword>
<keyword evidence="3" id="KW-0812">Transmembrane</keyword>
<evidence type="ECO:0000313" key="6">
    <source>
        <dbReference type="EMBL" id="AFZ11712.1"/>
    </source>
</evidence>
<sequence>MNRLISAKFKPSLASCAILGTIVLTSCASAADKTGQAPMSAPLPQEAAESSADVGGGSNMALDTAKTAPIQGRAAKAQAPVSRSQLVKKAELALRVNSIDKSIRTVSQLIQKQQGDLLSLESNKPYQQNSGQTATMQMRVPQAKLESSLDSIAQLGTVERRTLTAEDVSNQLVDNAARLRNFRKQESTLLKIMERAGSIPNVLQVSNELSQVRQSIEQLDAQLKSLRNQVAYSTITLSLEEAIATTLPERALGLQVQESWNQATYSVGALTTNLLKLGIWLIAYSPYLLLLTGAAWFGYTRFHQRHSQLPETRNSD</sequence>
<evidence type="ECO:0000256" key="1">
    <source>
        <dbReference type="SAM" id="Coils"/>
    </source>
</evidence>
<evidence type="ECO:0000256" key="2">
    <source>
        <dbReference type="SAM" id="MobiDB-lite"/>
    </source>
</evidence>
<dbReference type="Pfam" id="PF14257">
    <property type="entry name" value="DUF4349"/>
    <property type="match status" value="1"/>
</dbReference>
<keyword evidence="3" id="KW-0472">Membrane</keyword>
<feature type="coiled-coil region" evidence="1">
    <location>
        <begin position="202"/>
        <end position="229"/>
    </location>
</feature>
<dbReference type="PATRIC" id="fig|1173022.3.peg.864"/>
<dbReference type="Proteomes" id="UP000010472">
    <property type="component" value="Chromosome"/>
</dbReference>
<feature type="chain" id="PRO_5003937802" description="DUF4349 domain-containing protein" evidence="4">
    <location>
        <begin position="31"/>
        <end position="316"/>
    </location>
</feature>
<keyword evidence="7" id="KW-1185">Reference proteome</keyword>
<dbReference type="AlphaFoldDB" id="K9VW52"/>
<reference evidence="6 7" key="1">
    <citation type="submission" date="2012-06" db="EMBL/GenBank/DDBJ databases">
        <title>Finished chromosome of genome of Crinalium epipsammum PCC 9333.</title>
        <authorList>
            <consortium name="US DOE Joint Genome Institute"/>
            <person name="Gugger M."/>
            <person name="Coursin T."/>
            <person name="Rippka R."/>
            <person name="Tandeau De Marsac N."/>
            <person name="Huntemann M."/>
            <person name="Wei C.-L."/>
            <person name="Han J."/>
            <person name="Detter J.C."/>
            <person name="Han C."/>
            <person name="Tapia R."/>
            <person name="Davenport K."/>
            <person name="Daligault H."/>
            <person name="Erkkila T."/>
            <person name="Gu W."/>
            <person name="Munk A.C.C."/>
            <person name="Teshima H."/>
            <person name="Xu Y."/>
            <person name="Chain P."/>
            <person name="Chen A."/>
            <person name="Krypides N."/>
            <person name="Mavromatis K."/>
            <person name="Markowitz V."/>
            <person name="Szeto E."/>
            <person name="Ivanova N."/>
            <person name="Mikhailova N."/>
            <person name="Ovchinnikova G."/>
            <person name="Pagani I."/>
            <person name="Pati A."/>
            <person name="Goodwin L."/>
            <person name="Peters L."/>
            <person name="Pitluck S."/>
            <person name="Woyke T."/>
            <person name="Kerfeld C."/>
        </authorList>
    </citation>
    <scope>NUCLEOTIDE SEQUENCE [LARGE SCALE GENOMIC DNA]</scope>
    <source>
        <strain evidence="6 7">PCC 9333</strain>
    </source>
</reference>
<evidence type="ECO:0000256" key="3">
    <source>
        <dbReference type="SAM" id="Phobius"/>
    </source>
</evidence>
<feature type="region of interest" description="Disordered" evidence="2">
    <location>
        <begin position="34"/>
        <end position="54"/>
    </location>
</feature>
<gene>
    <name evidence="6" type="ORF">Cri9333_0793</name>
</gene>